<organism evidence="2">
    <name type="scientific">hydrothermal vent metagenome</name>
    <dbReference type="NCBI Taxonomy" id="652676"/>
    <lineage>
        <taxon>unclassified sequences</taxon>
        <taxon>metagenomes</taxon>
        <taxon>ecological metagenomes</taxon>
    </lineage>
</organism>
<dbReference type="Pfam" id="PF13098">
    <property type="entry name" value="Thioredoxin_2"/>
    <property type="match status" value="1"/>
</dbReference>
<accession>A0A1W1DWG5</accession>
<reference evidence="2" key="1">
    <citation type="submission" date="2016-10" db="EMBL/GenBank/DDBJ databases">
        <authorList>
            <person name="de Groot N.N."/>
        </authorList>
    </citation>
    <scope>NUCLEOTIDE SEQUENCE</scope>
</reference>
<dbReference type="InterPro" id="IPR012336">
    <property type="entry name" value="Thioredoxin-like_fold"/>
</dbReference>
<proteinExistence type="predicted"/>
<sequence>MIRYGLLLLLLFSNFSAAEELTLPVAKDFLMDSQKVWKQKTPILIMFSIPGCGYCKKIKEDVLSPMAEMPEYQKKIIIRHIDAQSFDEINNFYNEELSHNEFAFKYAVNFFPTVILVDNYGATLGKIVGVPSDEYYWTDLDEVIEKSIKKLHQRMNAEL</sequence>
<evidence type="ECO:0000259" key="1">
    <source>
        <dbReference type="Pfam" id="PF13098"/>
    </source>
</evidence>
<feature type="domain" description="Thioredoxin-like fold" evidence="1">
    <location>
        <begin position="38"/>
        <end position="130"/>
    </location>
</feature>
<dbReference type="SUPFAM" id="SSF52833">
    <property type="entry name" value="Thioredoxin-like"/>
    <property type="match status" value="1"/>
</dbReference>
<name>A0A1W1DWG5_9ZZZZ</name>
<evidence type="ECO:0000313" key="2">
    <source>
        <dbReference type="EMBL" id="SFV86075.1"/>
    </source>
</evidence>
<dbReference type="InterPro" id="IPR017937">
    <property type="entry name" value="Thioredoxin_CS"/>
</dbReference>
<dbReference type="AlphaFoldDB" id="A0A1W1DWG5"/>
<dbReference type="InterPro" id="IPR036249">
    <property type="entry name" value="Thioredoxin-like_sf"/>
</dbReference>
<protein>
    <recommendedName>
        <fullName evidence="1">Thioredoxin-like fold domain-containing protein</fullName>
    </recommendedName>
</protein>
<dbReference type="EMBL" id="FPHX01000235">
    <property type="protein sequence ID" value="SFV86075.1"/>
    <property type="molecule type" value="Genomic_DNA"/>
</dbReference>
<gene>
    <name evidence="2" type="ORF">MNB_SUP05-9-389</name>
</gene>
<dbReference type="PROSITE" id="PS00194">
    <property type="entry name" value="THIOREDOXIN_1"/>
    <property type="match status" value="1"/>
</dbReference>
<dbReference type="Gene3D" id="3.40.30.10">
    <property type="entry name" value="Glutaredoxin"/>
    <property type="match status" value="1"/>
</dbReference>